<feature type="transmembrane region" description="Helical" evidence="10">
    <location>
        <begin position="111"/>
        <end position="129"/>
    </location>
</feature>
<evidence type="ECO:0000256" key="3">
    <source>
        <dbReference type="ARBA" id="ARBA00022692"/>
    </source>
</evidence>
<organism evidence="12 13">
    <name type="scientific">Sinanodonta woodiana</name>
    <name type="common">Chinese pond mussel</name>
    <name type="synonym">Anodonta woodiana</name>
    <dbReference type="NCBI Taxonomy" id="1069815"/>
    <lineage>
        <taxon>Eukaryota</taxon>
        <taxon>Metazoa</taxon>
        <taxon>Spiralia</taxon>
        <taxon>Lophotrochozoa</taxon>
        <taxon>Mollusca</taxon>
        <taxon>Bivalvia</taxon>
        <taxon>Autobranchia</taxon>
        <taxon>Heteroconchia</taxon>
        <taxon>Palaeoheterodonta</taxon>
        <taxon>Unionida</taxon>
        <taxon>Unionoidea</taxon>
        <taxon>Unionidae</taxon>
        <taxon>Unioninae</taxon>
        <taxon>Sinanodonta</taxon>
    </lineage>
</organism>
<feature type="transmembrane region" description="Helical" evidence="10">
    <location>
        <begin position="70"/>
        <end position="91"/>
    </location>
</feature>
<dbReference type="CDD" id="cd00637">
    <property type="entry name" value="7tm_classA_rhodopsin-like"/>
    <property type="match status" value="1"/>
</dbReference>
<comment type="caution">
    <text evidence="12">The sequence shown here is derived from an EMBL/GenBank/DDBJ whole genome shotgun (WGS) entry which is preliminary data.</text>
</comment>
<evidence type="ECO:0000256" key="9">
    <source>
        <dbReference type="RuleBase" id="RU000688"/>
    </source>
</evidence>
<keyword evidence="2" id="KW-1003">Cell membrane</keyword>
<evidence type="ECO:0000256" key="6">
    <source>
        <dbReference type="ARBA" id="ARBA00023136"/>
    </source>
</evidence>
<comment type="similarity">
    <text evidence="9">Belongs to the G-protein coupled receptor 1 family.</text>
</comment>
<keyword evidence="5 9" id="KW-0297">G-protein coupled receptor</keyword>
<feature type="domain" description="G-protein coupled receptors family 1 profile" evidence="11">
    <location>
        <begin position="50"/>
        <end position="426"/>
    </location>
</feature>
<dbReference type="Pfam" id="PF00001">
    <property type="entry name" value="7tm_1"/>
    <property type="match status" value="1"/>
</dbReference>
<keyword evidence="3 9" id="KW-0812">Transmembrane</keyword>
<evidence type="ECO:0000313" key="13">
    <source>
        <dbReference type="Proteomes" id="UP001634394"/>
    </source>
</evidence>
<dbReference type="PROSITE" id="PS00237">
    <property type="entry name" value="G_PROTEIN_RECEP_F1_1"/>
    <property type="match status" value="1"/>
</dbReference>
<proteinExistence type="inferred from homology"/>
<evidence type="ECO:0000256" key="7">
    <source>
        <dbReference type="ARBA" id="ARBA00023170"/>
    </source>
</evidence>
<keyword evidence="6 10" id="KW-0472">Membrane</keyword>
<feature type="transmembrane region" description="Helical" evidence="10">
    <location>
        <begin position="415"/>
        <end position="434"/>
    </location>
</feature>
<dbReference type="PANTHER" id="PTHR24230:SF0">
    <property type="entry name" value="G-PROTEIN COUPLED RECEPTORS FAMILY 1 PROFILE DOMAIN-CONTAINING PROTEIN"/>
    <property type="match status" value="1"/>
</dbReference>
<dbReference type="InterPro" id="IPR000276">
    <property type="entry name" value="GPCR_Rhodpsn"/>
</dbReference>
<comment type="subcellular location">
    <subcellularLocation>
        <location evidence="1">Cell membrane</location>
        <topology evidence="1">Multi-pass membrane protein</topology>
    </subcellularLocation>
</comment>
<evidence type="ECO:0000256" key="10">
    <source>
        <dbReference type="SAM" id="Phobius"/>
    </source>
</evidence>
<evidence type="ECO:0000256" key="2">
    <source>
        <dbReference type="ARBA" id="ARBA00022475"/>
    </source>
</evidence>
<evidence type="ECO:0000256" key="5">
    <source>
        <dbReference type="ARBA" id="ARBA00023040"/>
    </source>
</evidence>
<evidence type="ECO:0000256" key="8">
    <source>
        <dbReference type="ARBA" id="ARBA00023224"/>
    </source>
</evidence>
<dbReference type="SUPFAM" id="SSF81321">
    <property type="entry name" value="Family A G protein-coupled receptor-like"/>
    <property type="match status" value="1"/>
</dbReference>
<dbReference type="AlphaFoldDB" id="A0ABD3UGU4"/>
<keyword evidence="8 9" id="KW-0807">Transducer</keyword>
<dbReference type="GO" id="GO:0005886">
    <property type="term" value="C:plasma membrane"/>
    <property type="evidence" value="ECO:0007669"/>
    <property type="project" value="UniProtKB-SubCell"/>
</dbReference>
<dbReference type="InterPro" id="IPR017452">
    <property type="entry name" value="GPCR_Rhodpsn_7TM"/>
</dbReference>
<evidence type="ECO:0000256" key="4">
    <source>
        <dbReference type="ARBA" id="ARBA00022989"/>
    </source>
</evidence>
<reference evidence="12 13" key="1">
    <citation type="submission" date="2024-11" db="EMBL/GenBank/DDBJ databases">
        <title>Chromosome-level genome assembly of the freshwater bivalve Anodonta woodiana.</title>
        <authorList>
            <person name="Chen X."/>
        </authorList>
    </citation>
    <scope>NUCLEOTIDE SEQUENCE [LARGE SCALE GENOMIC DNA]</scope>
    <source>
        <strain evidence="12">MN2024</strain>
        <tissue evidence="12">Gills</tissue>
    </source>
</reference>
<dbReference type="Proteomes" id="UP001634394">
    <property type="component" value="Unassembled WGS sequence"/>
</dbReference>
<feature type="transmembrane region" description="Helical" evidence="10">
    <location>
        <begin position="150"/>
        <end position="172"/>
    </location>
</feature>
<dbReference type="EMBL" id="JBJQND010000016">
    <property type="protein sequence ID" value="KAL3847748.1"/>
    <property type="molecule type" value="Genomic_DNA"/>
</dbReference>
<name>A0ABD3UGU4_SINWO</name>
<evidence type="ECO:0000256" key="1">
    <source>
        <dbReference type="ARBA" id="ARBA00004651"/>
    </source>
</evidence>
<keyword evidence="13" id="KW-1185">Reference proteome</keyword>
<protein>
    <recommendedName>
        <fullName evidence="11">G-protein coupled receptors family 1 profile domain-containing protein</fullName>
    </recommendedName>
</protein>
<keyword evidence="7 9" id="KW-0675">Receptor</keyword>
<dbReference type="PROSITE" id="PS50262">
    <property type="entry name" value="G_PROTEIN_RECEP_F1_2"/>
    <property type="match status" value="1"/>
</dbReference>
<accession>A0ABD3UGU4</accession>
<dbReference type="PANTHER" id="PTHR24230">
    <property type="entry name" value="G-PROTEIN COUPLED RECEPTOR"/>
    <property type="match status" value="1"/>
</dbReference>
<dbReference type="GO" id="GO:0004930">
    <property type="term" value="F:G protein-coupled receptor activity"/>
    <property type="evidence" value="ECO:0007669"/>
    <property type="project" value="UniProtKB-KW"/>
</dbReference>
<evidence type="ECO:0000313" key="12">
    <source>
        <dbReference type="EMBL" id="KAL3847748.1"/>
    </source>
</evidence>
<feature type="transmembrane region" description="Helical" evidence="10">
    <location>
        <begin position="375"/>
        <end position="395"/>
    </location>
</feature>
<sequence length="447" mass="51119">MSVNENTTNWLIYHADRNVSRTDLKFEMPNYVFILYTMYLAGSMIVGIPGNAIILAIYYKHKPITNMDCYILSIAVLDLLCLVVTVPIYIMIQTKIWDIININNLCKAQTFTGQIVTYTESFLLCAMAAERFIKICRPRSSFYLDRRGKYIVLSIILSTAIISVPSLLFSWIDNRRSCVPITNPPWIATAFFLLSASLFIIMFAIVSCSYASVAKTLFQSVMKTAHYSRRIIRRNKITPLSFQTDVMPSTSLTFEQITNEISLSIQTNVTSIQNDARSTTSNQVAGETASLGKMYPHRDNTNREIPKGNEYCSRNNLILRKTTVSTTHLSGIRAEDRIQAARVADNVTPSEQIVPDSFENMSIPQKRRLFRTTKVSFLITITFIISWLPVWIYTVLAYTKNFKDPYAPFFLKQSYVINTFMNPILCLACNRIFWNKAKGLFVKKNQH</sequence>
<dbReference type="PRINTS" id="PR00237">
    <property type="entry name" value="GPCRRHODOPSN"/>
</dbReference>
<evidence type="ECO:0000259" key="11">
    <source>
        <dbReference type="PROSITE" id="PS50262"/>
    </source>
</evidence>
<keyword evidence="4 10" id="KW-1133">Transmembrane helix</keyword>
<dbReference type="Gene3D" id="1.20.1070.10">
    <property type="entry name" value="Rhodopsin 7-helix transmembrane proteins"/>
    <property type="match status" value="2"/>
</dbReference>
<feature type="transmembrane region" description="Helical" evidence="10">
    <location>
        <begin position="192"/>
        <end position="213"/>
    </location>
</feature>
<feature type="transmembrane region" description="Helical" evidence="10">
    <location>
        <begin position="33"/>
        <end position="58"/>
    </location>
</feature>
<gene>
    <name evidence="12" type="ORF">ACJMK2_018642</name>
</gene>